<dbReference type="PANTHER" id="PTHR37984">
    <property type="entry name" value="PROTEIN CBG26694"/>
    <property type="match status" value="1"/>
</dbReference>
<dbReference type="AlphaFoldDB" id="A0AAE1Q6Y8"/>
<organism evidence="2 3">
    <name type="scientific">Petrolisthes manimaculis</name>
    <dbReference type="NCBI Taxonomy" id="1843537"/>
    <lineage>
        <taxon>Eukaryota</taxon>
        <taxon>Metazoa</taxon>
        <taxon>Ecdysozoa</taxon>
        <taxon>Arthropoda</taxon>
        <taxon>Crustacea</taxon>
        <taxon>Multicrustacea</taxon>
        <taxon>Malacostraca</taxon>
        <taxon>Eumalacostraca</taxon>
        <taxon>Eucarida</taxon>
        <taxon>Decapoda</taxon>
        <taxon>Pleocyemata</taxon>
        <taxon>Anomura</taxon>
        <taxon>Galatheoidea</taxon>
        <taxon>Porcellanidae</taxon>
        <taxon>Petrolisthes</taxon>
    </lineage>
</organism>
<dbReference type="InterPro" id="IPR001584">
    <property type="entry name" value="Integrase_cat-core"/>
</dbReference>
<evidence type="ECO:0000313" key="3">
    <source>
        <dbReference type="Proteomes" id="UP001292094"/>
    </source>
</evidence>
<dbReference type="SUPFAM" id="SSF53098">
    <property type="entry name" value="Ribonuclease H-like"/>
    <property type="match status" value="1"/>
</dbReference>
<dbReference type="Gene3D" id="3.30.420.10">
    <property type="entry name" value="Ribonuclease H-like superfamily/Ribonuclease H"/>
    <property type="match status" value="1"/>
</dbReference>
<dbReference type="Proteomes" id="UP001292094">
    <property type="component" value="Unassembled WGS sequence"/>
</dbReference>
<dbReference type="EMBL" id="JAWZYT010000593">
    <property type="protein sequence ID" value="KAK4321405.1"/>
    <property type="molecule type" value="Genomic_DNA"/>
</dbReference>
<keyword evidence="3" id="KW-1185">Reference proteome</keyword>
<feature type="domain" description="Integrase catalytic" evidence="1">
    <location>
        <begin position="1"/>
        <end position="125"/>
    </location>
</feature>
<evidence type="ECO:0000259" key="1">
    <source>
        <dbReference type="PROSITE" id="PS50994"/>
    </source>
</evidence>
<dbReference type="InterPro" id="IPR050951">
    <property type="entry name" value="Retrovirus_Pol_polyprotein"/>
</dbReference>
<reference evidence="2" key="1">
    <citation type="submission" date="2023-11" db="EMBL/GenBank/DDBJ databases">
        <title>Genome assemblies of two species of porcelain crab, Petrolisthes cinctipes and Petrolisthes manimaculis (Anomura: Porcellanidae).</title>
        <authorList>
            <person name="Angst P."/>
        </authorList>
    </citation>
    <scope>NUCLEOTIDE SEQUENCE</scope>
    <source>
        <strain evidence="2">PB745_02</strain>
        <tissue evidence="2">Gill</tissue>
    </source>
</reference>
<dbReference type="PROSITE" id="PS50994">
    <property type="entry name" value="INTEGRASE"/>
    <property type="match status" value="1"/>
</dbReference>
<proteinExistence type="predicted"/>
<dbReference type="InterPro" id="IPR036397">
    <property type="entry name" value="RNaseH_sf"/>
</dbReference>
<dbReference type="GO" id="GO:0003676">
    <property type="term" value="F:nucleic acid binding"/>
    <property type="evidence" value="ECO:0007669"/>
    <property type="project" value="InterPro"/>
</dbReference>
<evidence type="ECO:0000313" key="2">
    <source>
        <dbReference type="EMBL" id="KAK4321405.1"/>
    </source>
</evidence>
<sequence>MICLRALQTKTAEEVAFHLVDIFCDKGAPHILQSDNGREFSNKLIKEVLFMWPECKLVHGKPRNSQSQGSVERANRDVEAILACWMKDNNTTQWSNGLRFVQWQKNTRFHSGIGRTPYEAMYGEKAHLGISAVNIPEEIMEGMETEEQLAEALCLVNEEDHNVERCKCFKNEVLCNSRCKCSNSCSNKSDNANFDNC</sequence>
<comment type="caution">
    <text evidence="2">The sequence shown here is derived from an EMBL/GenBank/DDBJ whole genome shotgun (WGS) entry which is preliminary data.</text>
</comment>
<protein>
    <recommendedName>
        <fullName evidence="1">Integrase catalytic domain-containing protein</fullName>
    </recommendedName>
</protein>
<name>A0AAE1Q6Y8_9EUCA</name>
<dbReference type="GO" id="GO:0015074">
    <property type="term" value="P:DNA integration"/>
    <property type="evidence" value="ECO:0007669"/>
    <property type="project" value="InterPro"/>
</dbReference>
<accession>A0AAE1Q6Y8</accession>
<dbReference type="PANTHER" id="PTHR37984:SF5">
    <property type="entry name" value="PROTEIN NYNRIN-LIKE"/>
    <property type="match status" value="1"/>
</dbReference>
<dbReference type="InterPro" id="IPR012337">
    <property type="entry name" value="RNaseH-like_sf"/>
</dbReference>
<gene>
    <name evidence="2" type="ORF">Pmani_007775</name>
</gene>